<sequence length="40" mass="4613">MQPGSIPMAPMLLRGSRICRRWSVEGYIPTPERGNDQKRK</sequence>
<dbReference type="EMBL" id="LT629785">
    <property type="protein sequence ID" value="SDU16438.1"/>
    <property type="molecule type" value="Genomic_DNA"/>
</dbReference>
<reference evidence="2" key="1">
    <citation type="submission" date="2016-10" db="EMBL/GenBank/DDBJ databases">
        <authorList>
            <person name="Varghese N."/>
            <person name="Submissions S."/>
        </authorList>
    </citation>
    <scope>NUCLEOTIDE SEQUENCE [LARGE SCALE GENOMIC DNA]</scope>
    <source>
        <strain evidence="2">DSM 17875</strain>
    </source>
</reference>
<dbReference type="AlphaFoldDB" id="A0A1H2GAP0"/>
<protein>
    <submittedName>
        <fullName evidence="1">Uncharacterized protein</fullName>
    </submittedName>
</protein>
<accession>A0A1H2GAP0</accession>
<evidence type="ECO:0000313" key="1">
    <source>
        <dbReference type="EMBL" id="SDU16438.1"/>
    </source>
</evidence>
<evidence type="ECO:0000313" key="2">
    <source>
        <dbReference type="Proteomes" id="UP000243232"/>
    </source>
</evidence>
<dbReference type="Proteomes" id="UP000243232">
    <property type="component" value="Chromosome I"/>
</dbReference>
<proteinExistence type="predicted"/>
<keyword evidence="2" id="KW-1185">Reference proteome</keyword>
<name>A0A1H2GAP0_9PSED</name>
<organism evidence="1 2">
    <name type="scientific">Pseudomonas pohangensis</name>
    <dbReference type="NCBI Taxonomy" id="364197"/>
    <lineage>
        <taxon>Bacteria</taxon>
        <taxon>Pseudomonadati</taxon>
        <taxon>Pseudomonadota</taxon>
        <taxon>Gammaproteobacteria</taxon>
        <taxon>Pseudomonadales</taxon>
        <taxon>Pseudomonadaceae</taxon>
        <taxon>Pseudomonas</taxon>
    </lineage>
</organism>
<gene>
    <name evidence="1" type="ORF">SAMN05216296_2150</name>
</gene>